<feature type="domain" description="PiggyBac transposable element-derived protein" evidence="2">
    <location>
        <begin position="124"/>
        <end position="344"/>
    </location>
</feature>
<dbReference type="InterPro" id="IPR029526">
    <property type="entry name" value="PGBD"/>
</dbReference>
<feature type="compositionally biased region" description="Acidic residues" evidence="1">
    <location>
        <begin position="35"/>
        <end position="45"/>
    </location>
</feature>
<evidence type="ECO:0000313" key="4">
    <source>
        <dbReference type="Proteomes" id="UP000694846"/>
    </source>
</evidence>
<dbReference type="PANTHER" id="PTHR46599:SF3">
    <property type="entry name" value="PIGGYBAC TRANSPOSABLE ELEMENT-DERIVED PROTEIN 4"/>
    <property type="match status" value="1"/>
</dbReference>
<feature type="region of interest" description="Disordered" evidence="1">
    <location>
        <begin position="27"/>
        <end position="70"/>
    </location>
</feature>
<keyword evidence="4" id="KW-1185">Reference proteome</keyword>
<dbReference type="Proteomes" id="UP000694846">
    <property type="component" value="Unplaced"/>
</dbReference>
<dbReference type="GeneID" id="112689628"/>
<proteinExistence type="predicted"/>
<dbReference type="EMBL" id="GGMS01010036">
    <property type="protein sequence ID" value="MBY79239.1"/>
    <property type="molecule type" value="Transcribed_RNA"/>
</dbReference>
<reference evidence="3" key="1">
    <citation type="submission" date="2018-04" db="EMBL/GenBank/DDBJ databases">
        <title>Transcriptome assembly of Sipha flava.</title>
        <authorList>
            <person name="Scully E.D."/>
            <person name="Geib S.M."/>
            <person name="Palmer N.A."/>
            <person name="Koch K."/>
            <person name="Bradshaw J."/>
            <person name="Heng-Moss T."/>
            <person name="Sarath G."/>
        </authorList>
    </citation>
    <scope>NUCLEOTIDE SEQUENCE</scope>
</reference>
<evidence type="ECO:0000259" key="2">
    <source>
        <dbReference type="Pfam" id="PF13843"/>
    </source>
</evidence>
<sequence length="349" mass="40298">MSRFRQIYGDDKIAAVLQELEDKVEVNDADPIADFSDDSEGEDEVILPNDQSSDSELSIDERDSNPPPSVSLNDNADFDVFIGKNGETFWFSNALALPKQKIKSKNIVKILPGPTGFSREAKSEKDIFLKFFPLEIIDKIVLCTNKFIDKRANKIHNRCIELGNEFRSREFKTTTRGEMLALIGIFFYMATCKTNRANTKTFWKTDGTGMVLFHAAMSYNRFFFLLQALQFDDLDTRNERQKSDKLAAVREMYTTFNENCMKNYSSSEFVTIDEMLYAFRGRCGFIQYMPTKPENMDLNFTHCAMRKHFMFIILRYIVANKNPDSSSYPTNHTILLCDLLNLLRTQNEI</sequence>
<protein>
    <submittedName>
        <fullName evidence="5">Uncharacterized protein LOC112689628</fullName>
    </submittedName>
</protein>
<dbReference type="AlphaFoldDB" id="A0A2S2QN88"/>
<dbReference type="PANTHER" id="PTHR46599">
    <property type="entry name" value="PIGGYBAC TRANSPOSABLE ELEMENT-DERIVED PROTEIN 4"/>
    <property type="match status" value="1"/>
</dbReference>
<dbReference type="Pfam" id="PF13843">
    <property type="entry name" value="DDE_Tnp_1_7"/>
    <property type="match status" value="1"/>
</dbReference>
<evidence type="ECO:0000313" key="3">
    <source>
        <dbReference type="EMBL" id="MBY79239.1"/>
    </source>
</evidence>
<reference evidence="5" key="2">
    <citation type="submission" date="2025-04" db="UniProtKB">
        <authorList>
            <consortium name="RefSeq"/>
        </authorList>
    </citation>
    <scope>IDENTIFICATION</scope>
    <source>
        <tissue evidence="5">Whole body</tissue>
    </source>
</reference>
<gene>
    <name evidence="5" type="primary">LOC112689628</name>
    <name evidence="3" type="ORF">g.2757</name>
</gene>
<accession>A0A2S2QN88</accession>
<dbReference type="RefSeq" id="XP_025419212.1">
    <property type="nucleotide sequence ID" value="XM_025563427.1"/>
</dbReference>
<evidence type="ECO:0000256" key="1">
    <source>
        <dbReference type="SAM" id="MobiDB-lite"/>
    </source>
</evidence>
<dbReference type="OrthoDB" id="6629272at2759"/>
<organism evidence="3">
    <name type="scientific">Sipha flava</name>
    <name type="common">yellow sugarcane aphid</name>
    <dbReference type="NCBI Taxonomy" id="143950"/>
    <lineage>
        <taxon>Eukaryota</taxon>
        <taxon>Metazoa</taxon>
        <taxon>Ecdysozoa</taxon>
        <taxon>Arthropoda</taxon>
        <taxon>Hexapoda</taxon>
        <taxon>Insecta</taxon>
        <taxon>Pterygota</taxon>
        <taxon>Neoptera</taxon>
        <taxon>Paraneoptera</taxon>
        <taxon>Hemiptera</taxon>
        <taxon>Sternorrhyncha</taxon>
        <taxon>Aphidomorpha</taxon>
        <taxon>Aphidoidea</taxon>
        <taxon>Aphididae</taxon>
        <taxon>Sipha</taxon>
    </lineage>
</organism>
<evidence type="ECO:0000313" key="5">
    <source>
        <dbReference type="RefSeq" id="XP_025419212.1"/>
    </source>
</evidence>
<name>A0A2S2QN88_9HEMI</name>